<name>A0A439DQY3_9MYCO</name>
<dbReference type="PROSITE" id="PS51257">
    <property type="entry name" value="PROKAR_LIPOPROTEIN"/>
    <property type="match status" value="1"/>
</dbReference>
<organism evidence="4 5">
    <name type="scientific">Mycolicibacterium elephantis DSM 44368</name>
    <dbReference type="NCBI Taxonomy" id="1335622"/>
    <lineage>
        <taxon>Bacteria</taxon>
        <taxon>Bacillati</taxon>
        <taxon>Actinomycetota</taxon>
        <taxon>Actinomycetes</taxon>
        <taxon>Mycobacteriales</taxon>
        <taxon>Mycobacteriaceae</taxon>
        <taxon>Mycolicibacterium</taxon>
    </lineage>
</organism>
<gene>
    <name evidence="4" type="ORF">MELE44368_23540</name>
</gene>
<dbReference type="PANTHER" id="PTHR10963:SF55">
    <property type="entry name" value="GLYCOSIDE HYDROLASE FAMILY 16 PROTEIN"/>
    <property type="match status" value="1"/>
</dbReference>
<dbReference type="Proteomes" id="UP000287177">
    <property type="component" value="Unassembled WGS sequence"/>
</dbReference>
<keyword evidence="5" id="KW-1185">Reference proteome</keyword>
<dbReference type="SUPFAM" id="SSF49899">
    <property type="entry name" value="Concanavalin A-like lectins/glucanases"/>
    <property type="match status" value="1"/>
</dbReference>
<evidence type="ECO:0000256" key="2">
    <source>
        <dbReference type="SAM" id="MobiDB-lite"/>
    </source>
</evidence>
<dbReference type="EMBL" id="ATDN01000025">
    <property type="protein sequence ID" value="RWA18250.1"/>
    <property type="molecule type" value="Genomic_DNA"/>
</dbReference>
<reference evidence="4 5" key="1">
    <citation type="submission" date="2013-06" db="EMBL/GenBank/DDBJ databases">
        <title>The draft sequence of the Mycobacterium elephantis genome.</title>
        <authorList>
            <person name="Pettersson F.B."/>
            <person name="Das S."/>
            <person name="Dasgupta S."/>
            <person name="Bhattacharya A."/>
            <person name="Kirsebom L.A."/>
        </authorList>
    </citation>
    <scope>NUCLEOTIDE SEQUENCE [LARGE SCALE GENOMIC DNA]</scope>
    <source>
        <strain evidence="4 5">DSM 44368</strain>
    </source>
</reference>
<evidence type="ECO:0000256" key="1">
    <source>
        <dbReference type="ARBA" id="ARBA00006865"/>
    </source>
</evidence>
<dbReference type="InterPro" id="IPR050546">
    <property type="entry name" value="Glycosyl_Hydrlase_16"/>
</dbReference>
<dbReference type="GO" id="GO:0004553">
    <property type="term" value="F:hydrolase activity, hydrolyzing O-glycosyl compounds"/>
    <property type="evidence" value="ECO:0007669"/>
    <property type="project" value="InterPro"/>
</dbReference>
<dbReference type="PROSITE" id="PS51762">
    <property type="entry name" value="GH16_2"/>
    <property type="match status" value="1"/>
</dbReference>
<dbReference type="Pfam" id="PF00722">
    <property type="entry name" value="Glyco_hydro_16"/>
    <property type="match status" value="1"/>
</dbReference>
<comment type="caution">
    <text evidence="4">The sequence shown here is derived from an EMBL/GenBank/DDBJ whole genome shotgun (WGS) entry which is preliminary data.</text>
</comment>
<proteinExistence type="inferred from homology"/>
<sequence>MSAYRGLSMQQILGVVLTICLVSSCQFHLTRSEAVPGSAHTPTFTDEFDGPAGSSPDPAHWTPDVGGTGWGNEELQYYTRSGNAYLDGAGHLVLEADRSDQDLECWYGTCEYVSGKLTSKYKFSQRYGVFEARIKGAVGTGMWGAFWLVGIDLDEVGFPEAGEIDVVETIGHRLRDIEQHVQAPRLRWGAEYVLPPGQSLGDWHTYSVRWSPELIEWQVDGRPTRRITKEEAGRSWVFDHPFFILLNLAVGGDWPGAPDESTAFPNRMLVDYVRVYALPIA</sequence>
<dbReference type="CDD" id="cd08023">
    <property type="entry name" value="GH16_laminarinase_like"/>
    <property type="match status" value="1"/>
</dbReference>
<dbReference type="GO" id="GO:0005975">
    <property type="term" value="P:carbohydrate metabolic process"/>
    <property type="evidence" value="ECO:0007669"/>
    <property type="project" value="InterPro"/>
</dbReference>
<accession>A0A439DQY3</accession>
<evidence type="ECO:0000313" key="4">
    <source>
        <dbReference type="EMBL" id="RWA18250.1"/>
    </source>
</evidence>
<feature type="region of interest" description="Disordered" evidence="2">
    <location>
        <begin position="36"/>
        <end position="65"/>
    </location>
</feature>
<protein>
    <recommendedName>
        <fullName evidence="3">GH16 domain-containing protein</fullName>
    </recommendedName>
</protein>
<dbReference type="PANTHER" id="PTHR10963">
    <property type="entry name" value="GLYCOSYL HYDROLASE-RELATED"/>
    <property type="match status" value="1"/>
</dbReference>
<comment type="similarity">
    <text evidence="1">Belongs to the glycosyl hydrolase 16 family.</text>
</comment>
<evidence type="ECO:0000313" key="5">
    <source>
        <dbReference type="Proteomes" id="UP000287177"/>
    </source>
</evidence>
<dbReference type="InterPro" id="IPR000757">
    <property type="entry name" value="Beta-glucanase-like"/>
</dbReference>
<feature type="domain" description="GH16" evidence="3">
    <location>
        <begin position="30"/>
        <end position="281"/>
    </location>
</feature>
<dbReference type="Gene3D" id="2.60.120.200">
    <property type="match status" value="1"/>
</dbReference>
<dbReference type="AlphaFoldDB" id="A0A439DQY3"/>
<dbReference type="RefSeq" id="WP_128109706.1">
    <property type="nucleotide sequence ID" value="NZ_ATDN01000025.1"/>
</dbReference>
<evidence type="ECO:0000259" key="3">
    <source>
        <dbReference type="PROSITE" id="PS51762"/>
    </source>
</evidence>
<dbReference type="InterPro" id="IPR013320">
    <property type="entry name" value="ConA-like_dom_sf"/>
</dbReference>